<dbReference type="EMBL" id="FQWQ01000003">
    <property type="protein sequence ID" value="SHH56508.1"/>
    <property type="molecule type" value="Genomic_DNA"/>
</dbReference>
<dbReference type="GO" id="GO:0003677">
    <property type="term" value="F:DNA binding"/>
    <property type="evidence" value="ECO:0007669"/>
    <property type="project" value="UniProtKB-KW"/>
</dbReference>
<dbReference type="RefSeq" id="WP_073138230.1">
    <property type="nucleotide sequence ID" value="NZ_FQWQ01000003.1"/>
</dbReference>
<organism evidence="2 3">
    <name type="scientific">Chryseolinea serpens</name>
    <dbReference type="NCBI Taxonomy" id="947013"/>
    <lineage>
        <taxon>Bacteria</taxon>
        <taxon>Pseudomonadati</taxon>
        <taxon>Bacteroidota</taxon>
        <taxon>Cytophagia</taxon>
        <taxon>Cytophagales</taxon>
        <taxon>Fulvivirgaceae</taxon>
        <taxon>Chryseolinea</taxon>
    </lineage>
</organism>
<dbReference type="PANTHER" id="PTHR35145">
    <property type="entry name" value="CYTOPLASMIC PROTEIN-RELATED"/>
    <property type="match status" value="1"/>
</dbReference>
<protein>
    <submittedName>
        <fullName evidence="2">Predicted DNA-binding protein, MmcQ/YjbR family</fullName>
    </submittedName>
</protein>
<evidence type="ECO:0000313" key="2">
    <source>
        <dbReference type="EMBL" id="SHH56508.1"/>
    </source>
</evidence>
<dbReference type="AlphaFoldDB" id="A0A1M5U0M3"/>
<gene>
    <name evidence="2" type="ORF">SAMN04488109_4387</name>
</gene>
<accession>A0A1M5U0M3</accession>
<feature type="compositionally biased region" description="Basic residues" evidence="1">
    <location>
        <begin position="124"/>
        <end position="145"/>
    </location>
</feature>
<dbReference type="PANTHER" id="PTHR35145:SF1">
    <property type="entry name" value="CYTOPLASMIC PROTEIN"/>
    <property type="match status" value="1"/>
</dbReference>
<feature type="region of interest" description="Disordered" evidence="1">
    <location>
        <begin position="118"/>
        <end position="171"/>
    </location>
</feature>
<dbReference type="SUPFAM" id="SSF142906">
    <property type="entry name" value="YjbR-like"/>
    <property type="match status" value="1"/>
</dbReference>
<keyword evidence="2" id="KW-0238">DNA-binding</keyword>
<dbReference type="InterPro" id="IPR007351">
    <property type="entry name" value="YjbR"/>
</dbReference>
<dbReference type="Proteomes" id="UP000184212">
    <property type="component" value="Unassembled WGS sequence"/>
</dbReference>
<feature type="compositionally biased region" description="Basic residues" evidence="1">
    <location>
        <begin position="155"/>
        <end position="171"/>
    </location>
</feature>
<reference evidence="2 3" key="1">
    <citation type="submission" date="2016-11" db="EMBL/GenBank/DDBJ databases">
        <authorList>
            <person name="Jaros S."/>
            <person name="Januszkiewicz K."/>
            <person name="Wedrychowicz H."/>
        </authorList>
    </citation>
    <scope>NUCLEOTIDE SEQUENCE [LARGE SCALE GENOMIC DNA]</scope>
    <source>
        <strain evidence="2 3">DSM 24574</strain>
    </source>
</reference>
<dbReference type="Pfam" id="PF04237">
    <property type="entry name" value="YjbR"/>
    <property type="match status" value="1"/>
</dbReference>
<dbReference type="InterPro" id="IPR058532">
    <property type="entry name" value="YjbR/MT2646/Rv2570-like"/>
</dbReference>
<dbReference type="Gene3D" id="3.90.1150.30">
    <property type="match status" value="1"/>
</dbReference>
<sequence>MDVETLRNFCNALPAVREDIKWGNDLCFTIAEKMFCVVGLEPPHRFSFKVTDEEFEEVSARDGFIPAPYMARNKWVSIENPDRVKQKDWEYFVRQSYELIKANLTRKARVALGVEAPGVEKPAKAKPAKKKPAAKKVAAKKKLPAKTKTVASKKAPAKKKATAKKKPTKKK</sequence>
<proteinExistence type="predicted"/>
<name>A0A1M5U0M3_9BACT</name>
<keyword evidence="3" id="KW-1185">Reference proteome</keyword>
<evidence type="ECO:0000256" key="1">
    <source>
        <dbReference type="SAM" id="MobiDB-lite"/>
    </source>
</evidence>
<evidence type="ECO:0000313" key="3">
    <source>
        <dbReference type="Proteomes" id="UP000184212"/>
    </source>
</evidence>
<dbReference type="InterPro" id="IPR038056">
    <property type="entry name" value="YjbR-like_sf"/>
</dbReference>